<evidence type="ECO:0000313" key="2">
    <source>
        <dbReference type="EMBL" id="CAG6445025.1"/>
    </source>
</evidence>
<dbReference type="EMBL" id="HBUE01004057">
    <property type="protein sequence ID" value="CAG6445025.1"/>
    <property type="molecule type" value="Transcribed_RNA"/>
</dbReference>
<organism evidence="2">
    <name type="scientific">Culex pipiens</name>
    <name type="common">House mosquito</name>
    <dbReference type="NCBI Taxonomy" id="7175"/>
    <lineage>
        <taxon>Eukaryota</taxon>
        <taxon>Metazoa</taxon>
        <taxon>Ecdysozoa</taxon>
        <taxon>Arthropoda</taxon>
        <taxon>Hexapoda</taxon>
        <taxon>Insecta</taxon>
        <taxon>Pterygota</taxon>
        <taxon>Neoptera</taxon>
        <taxon>Endopterygota</taxon>
        <taxon>Diptera</taxon>
        <taxon>Nematocera</taxon>
        <taxon>Culicoidea</taxon>
        <taxon>Culicidae</taxon>
        <taxon>Culicinae</taxon>
        <taxon>Culicini</taxon>
        <taxon>Culex</taxon>
        <taxon>Culex</taxon>
    </lineage>
</organism>
<feature type="compositionally biased region" description="Low complexity" evidence="1">
    <location>
        <begin position="113"/>
        <end position="130"/>
    </location>
</feature>
<protein>
    <submittedName>
        <fullName evidence="2">(northern house mosquito) hypothetical protein</fullName>
    </submittedName>
</protein>
<proteinExistence type="predicted"/>
<feature type="compositionally biased region" description="Polar residues" evidence="1">
    <location>
        <begin position="75"/>
        <end position="85"/>
    </location>
</feature>
<name>A0A8D7ZVC8_CULPI</name>
<feature type="region of interest" description="Disordered" evidence="1">
    <location>
        <begin position="73"/>
        <end position="130"/>
    </location>
</feature>
<accession>A0A8D7ZVC8</accession>
<evidence type="ECO:0000256" key="1">
    <source>
        <dbReference type="SAM" id="MobiDB-lite"/>
    </source>
</evidence>
<reference evidence="2" key="1">
    <citation type="submission" date="2021-05" db="EMBL/GenBank/DDBJ databases">
        <authorList>
            <person name="Alioto T."/>
            <person name="Alioto T."/>
            <person name="Gomez Garrido J."/>
        </authorList>
    </citation>
    <scope>NUCLEOTIDE SEQUENCE</scope>
</reference>
<sequence>MSASIVGRSSRVNIGWVCMRNVTSRRTILRSNQSWSKSFNQHHRKPKINHLLLAAIQSRKSTNASIVKRFLPGNVATNSTKSSAKSCDHLKPTNRKPKKPTPPPKSLIRPTLSAPSARRSSSRELASGTT</sequence>
<dbReference type="AlphaFoldDB" id="A0A8D7ZVC8"/>